<gene>
    <name evidence="6" type="ORF">GCM10009115_29790</name>
</gene>
<comment type="caution">
    <text evidence="6">The sequence shown here is derived from an EMBL/GenBank/DDBJ whole genome shotgun (WGS) entry which is preliminary data.</text>
</comment>
<keyword evidence="7" id="KW-1185">Reference proteome</keyword>
<name>A0ABN1MB01_9SPHN</name>
<evidence type="ECO:0000313" key="6">
    <source>
        <dbReference type="EMBL" id="GAA0866533.1"/>
    </source>
</evidence>
<dbReference type="EMBL" id="BAAAFE010000009">
    <property type="protein sequence ID" value="GAA0866533.1"/>
    <property type="molecule type" value="Genomic_DNA"/>
</dbReference>
<dbReference type="InterPro" id="IPR003798">
    <property type="entry name" value="DNA_recombination_RmuC"/>
</dbReference>
<protein>
    <recommendedName>
        <fullName evidence="3">DNA recombination protein RmuC homolog</fullName>
    </recommendedName>
</protein>
<evidence type="ECO:0000256" key="4">
    <source>
        <dbReference type="ARBA" id="ARBA00023054"/>
    </source>
</evidence>
<keyword evidence="4" id="KW-0175">Coiled coil</keyword>
<evidence type="ECO:0000256" key="3">
    <source>
        <dbReference type="ARBA" id="ARBA00021840"/>
    </source>
</evidence>
<proteinExistence type="inferred from homology"/>
<evidence type="ECO:0000313" key="7">
    <source>
        <dbReference type="Proteomes" id="UP001500738"/>
    </source>
</evidence>
<evidence type="ECO:0000256" key="5">
    <source>
        <dbReference type="ARBA" id="ARBA00023172"/>
    </source>
</evidence>
<evidence type="ECO:0000256" key="1">
    <source>
        <dbReference type="ARBA" id="ARBA00003416"/>
    </source>
</evidence>
<organism evidence="6 7">
    <name type="scientific">Sphingopyxis soli</name>
    <dbReference type="NCBI Taxonomy" id="592051"/>
    <lineage>
        <taxon>Bacteria</taxon>
        <taxon>Pseudomonadati</taxon>
        <taxon>Pseudomonadota</taxon>
        <taxon>Alphaproteobacteria</taxon>
        <taxon>Sphingomonadales</taxon>
        <taxon>Sphingomonadaceae</taxon>
        <taxon>Sphingopyxis</taxon>
    </lineage>
</organism>
<accession>A0ABN1MB01</accession>
<dbReference type="PANTHER" id="PTHR30563">
    <property type="entry name" value="DNA RECOMBINATION PROTEIN RMUC"/>
    <property type="match status" value="1"/>
</dbReference>
<dbReference type="RefSeq" id="WP_215350218.1">
    <property type="nucleotide sequence ID" value="NZ_BAAAFE010000009.1"/>
</dbReference>
<sequence>MDVTALAIALAALCLGGLIGWLLAGRQAGVLKAERDGLSERFRAAVTDLAAEAEARKAADIRLSALLAEQKVRDEAHEAQIAQLRDAQTALTAQFREVGQTMLDKAQQDFLSRAADRFKQSEDMAEQKIAKLLQPVTDSLKQYDEKLGAIEKARVGSYAELNKAISDLALSNDVVRKEASRLANVMTSSPKARGRWGEQQLLTILESAGLAENIDFALQTSVNDGERQLRPDCIINLPGDRCIVIDVKCPLVHFEAAYDEDDETKRAHLLLQHANALRTYAADLGRKGYWQQFEKSPDFVVMFVPGEHFLSAAAERAPDLIEGAFRNGVIIASTINMLALAKVMAGMWRQEKLMGQAREIADLGKELHARLYKMGEHVAKVGQNLQRASSAYNDFLGSLDRQVISSAKKFESLNIDTGGKSLETPPMIESAIRPSAKLTSAPAAVNDGE</sequence>
<keyword evidence="5" id="KW-0233">DNA recombination</keyword>
<dbReference type="PANTHER" id="PTHR30563:SF0">
    <property type="entry name" value="DNA RECOMBINATION PROTEIN RMUC"/>
    <property type="match status" value="1"/>
</dbReference>
<comment type="similarity">
    <text evidence="2">Belongs to the RmuC family.</text>
</comment>
<comment type="function">
    <text evidence="1">Involved in DNA recombination.</text>
</comment>
<evidence type="ECO:0000256" key="2">
    <source>
        <dbReference type="ARBA" id="ARBA00009840"/>
    </source>
</evidence>
<dbReference type="Pfam" id="PF02646">
    <property type="entry name" value="RmuC"/>
    <property type="match status" value="1"/>
</dbReference>
<reference evidence="6 7" key="1">
    <citation type="journal article" date="2019" name="Int. J. Syst. Evol. Microbiol.">
        <title>The Global Catalogue of Microorganisms (GCM) 10K type strain sequencing project: providing services to taxonomists for standard genome sequencing and annotation.</title>
        <authorList>
            <consortium name="The Broad Institute Genomics Platform"/>
            <consortium name="The Broad Institute Genome Sequencing Center for Infectious Disease"/>
            <person name="Wu L."/>
            <person name="Ma J."/>
        </authorList>
    </citation>
    <scope>NUCLEOTIDE SEQUENCE [LARGE SCALE GENOMIC DNA]</scope>
    <source>
        <strain evidence="6 7">JCM 15910</strain>
    </source>
</reference>
<dbReference type="Proteomes" id="UP001500738">
    <property type="component" value="Unassembled WGS sequence"/>
</dbReference>